<feature type="signal peptide" evidence="4">
    <location>
        <begin position="1"/>
        <end position="24"/>
    </location>
</feature>
<dbReference type="PANTHER" id="PTHR47976:SF108">
    <property type="entry name" value="G-TYPE LECTIN S-RECEPTOR-LIKE SERINE_THREONINE-PROTEIN KINASE LECRK1"/>
    <property type="match status" value="1"/>
</dbReference>
<dbReference type="PROSITE" id="PS50927">
    <property type="entry name" value="BULB_LECTIN"/>
    <property type="match status" value="1"/>
</dbReference>
<evidence type="ECO:0000256" key="2">
    <source>
        <dbReference type="ARBA" id="ARBA00023157"/>
    </source>
</evidence>
<keyword evidence="7" id="KW-1185">Reference proteome</keyword>
<evidence type="ECO:0000313" key="6">
    <source>
        <dbReference type="EMBL" id="POO01293.1"/>
    </source>
</evidence>
<dbReference type="SUPFAM" id="SSF51110">
    <property type="entry name" value="alpha-D-mannose-specific plant lectins"/>
    <property type="match status" value="1"/>
</dbReference>
<keyword evidence="2" id="KW-1015">Disulfide bond</keyword>
<dbReference type="FunFam" id="2.90.10.10:FF:000013">
    <property type="entry name" value="G-type lectin S-receptor-like serine/threonine-protein kinase LECRK1"/>
    <property type="match status" value="1"/>
</dbReference>
<feature type="chain" id="PRO_5015120912" evidence="4">
    <location>
        <begin position="25"/>
        <end position="409"/>
    </location>
</feature>
<keyword evidence="1 4" id="KW-0732">Signal</keyword>
<evidence type="ECO:0000313" key="7">
    <source>
        <dbReference type="Proteomes" id="UP000237000"/>
    </source>
</evidence>
<accession>A0A2P5FU24</accession>
<dbReference type="InterPro" id="IPR036426">
    <property type="entry name" value="Bulb-type_lectin_dom_sf"/>
</dbReference>
<dbReference type="Pfam" id="PF01453">
    <property type="entry name" value="B_lectin"/>
    <property type="match status" value="1"/>
</dbReference>
<dbReference type="CDD" id="cd00028">
    <property type="entry name" value="B_lectin"/>
    <property type="match status" value="1"/>
</dbReference>
<evidence type="ECO:0000256" key="4">
    <source>
        <dbReference type="SAM" id="SignalP"/>
    </source>
</evidence>
<name>A0A2P5FU24_TREOI</name>
<evidence type="ECO:0000256" key="1">
    <source>
        <dbReference type="ARBA" id="ARBA00022729"/>
    </source>
</evidence>
<dbReference type="InterPro" id="IPR051343">
    <property type="entry name" value="G-type_lectin_kinases/EP1-like"/>
</dbReference>
<dbReference type="PANTHER" id="PTHR47976">
    <property type="entry name" value="G-TYPE LECTIN S-RECEPTOR-LIKE SERINE/THREONINE-PROTEIN KINASE SD2-5"/>
    <property type="match status" value="1"/>
</dbReference>
<evidence type="ECO:0000256" key="3">
    <source>
        <dbReference type="ARBA" id="ARBA00023180"/>
    </source>
</evidence>
<keyword evidence="3" id="KW-0325">Glycoprotein</keyword>
<sequence>MAFAPPYILCFFVLFLILLCSSTAQTQSNISLGSSLTALDNNLSWQSQSGDFAFGFQKIRKDGFLLAIWFNKIPQRTIVWSANGNNLVQEGSKVELTGSGLVLSDTTGNPIWNSSIAGAGVAYGAMLDTGNFVLANKNPANLWQSFGEPTDTLLPTQTLVQGMRIIARGSQLTFNQSGFISLEAQNGTILSIISSSANSTQDFYQRAILEYDGVFRQYIYPKSNGQSSNGGNMSWIQSSTSIRSDICTSSAEETGGGACGFNSYCKLEDDNRPKCYCPAGYAAIDPNDSMRGCKPSFEAQSCDEGSTDAEHFDFEIMESTSWPLGDYEHFQEATKDCCKEACLSYCFCALVIFNNIGECWKKRSPFSNGMVNPSDSVGTNAFIKIRKDNSTSGSTAITKIHNEESYTDA</sequence>
<dbReference type="AlphaFoldDB" id="A0A2P5FU24"/>
<gene>
    <name evidence="6" type="ORF">TorRG33x02_030470</name>
</gene>
<keyword evidence="6" id="KW-0430">Lectin</keyword>
<dbReference type="GO" id="GO:0030246">
    <property type="term" value="F:carbohydrate binding"/>
    <property type="evidence" value="ECO:0007669"/>
    <property type="project" value="UniProtKB-KW"/>
</dbReference>
<comment type="caution">
    <text evidence="6">The sequence shown here is derived from an EMBL/GenBank/DDBJ whole genome shotgun (WGS) entry which is preliminary data.</text>
</comment>
<protein>
    <submittedName>
        <fullName evidence="6">Bulb-type lectin domain containing protein</fullName>
    </submittedName>
</protein>
<dbReference type="SMART" id="SM00108">
    <property type="entry name" value="B_lectin"/>
    <property type="match status" value="1"/>
</dbReference>
<dbReference type="InterPro" id="IPR001480">
    <property type="entry name" value="Bulb-type_lectin_dom"/>
</dbReference>
<dbReference type="InParanoid" id="A0A2P5FU24"/>
<feature type="domain" description="Bulb-type lectin" evidence="5">
    <location>
        <begin position="21"/>
        <end position="147"/>
    </location>
</feature>
<dbReference type="Gene3D" id="2.90.10.10">
    <property type="entry name" value="Bulb-type lectin domain"/>
    <property type="match status" value="1"/>
</dbReference>
<dbReference type="EMBL" id="JXTC01000009">
    <property type="protein sequence ID" value="POO01293.1"/>
    <property type="molecule type" value="Genomic_DNA"/>
</dbReference>
<proteinExistence type="predicted"/>
<dbReference type="Proteomes" id="UP000237000">
    <property type="component" value="Unassembled WGS sequence"/>
</dbReference>
<organism evidence="6 7">
    <name type="scientific">Trema orientale</name>
    <name type="common">Charcoal tree</name>
    <name type="synonym">Celtis orientalis</name>
    <dbReference type="NCBI Taxonomy" id="63057"/>
    <lineage>
        <taxon>Eukaryota</taxon>
        <taxon>Viridiplantae</taxon>
        <taxon>Streptophyta</taxon>
        <taxon>Embryophyta</taxon>
        <taxon>Tracheophyta</taxon>
        <taxon>Spermatophyta</taxon>
        <taxon>Magnoliopsida</taxon>
        <taxon>eudicotyledons</taxon>
        <taxon>Gunneridae</taxon>
        <taxon>Pentapetalae</taxon>
        <taxon>rosids</taxon>
        <taxon>fabids</taxon>
        <taxon>Rosales</taxon>
        <taxon>Cannabaceae</taxon>
        <taxon>Trema</taxon>
    </lineage>
</organism>
<dbReference type="OrthoDB" id="1930390at2759"/>
<reference evidence="7" key="1">
    <citation type="submission" date="2016-06" db="EMBL/GenBank/DDBJ databases">
        <title>Parallel loss of symbiosis genes in relatives of nitrogen-fixing non-legume Parasponia.</title>
        <authorList>
            <person name="Van Velzen R."/>
            <person name="Holmer R."/>
            <person name="Bu F."/>
            <person name="Rutten L."/>
            <person name="Van Zeijl A."/>
            <person name="Liu W."/>
            <person name="Santuari L."/>
            <person name="Cao Q."/>
            <person name="Sharma T."/>
            <person name="Shen D."/>
            <person name="Roswanjaya Y."/>
            <person name="Wardhani T."/>
            <person name="Kalhor M.S."/>
            <person name="Jansen J."/>
            <person name="Van den Hoogen J."/>
            <person name="Gungor B."/>
            <person name="Hartog M."/>
            <person name="Hontelez J."/>
            <person name="Verver J."/>
            <person name="Yang W.-C."/>
            <person name="Schijlen E."/>
            <person name="Repin R."/>
            <person name="Schilthuizen M."/>
            <person name="Schranz E."/>
            <person name="Heidstra R."/>
            <person name="Miyata K."/>
            <person name="Fedorova E."/>
            <person name="Kohlen W."/>
            <person name="Bisseling T."/>
            <person name="Smit S."/>
            <person name="Geurts R."/>
        </authorList>
    </citation>
    <scope>NUCLEOTIDE SEQUENCE [LARGE SCALE GENOMIC DNA]</scope>
    <source>
        <strain evidence="7">cv. RG33-2</strain>
    </source>
</reference>
<dbReference type="STRING" id="63057.A0A2P5FU24"/>
<evidence type="ECO:0000259" key="5">
    <source>
        <dbReference type="PROSITE" id="PS50927"/>
    </source>
</evidence>